<evidence type="ECO:0000256" key="2">
    <source>
        <dbReference type="ARBA" id="ARBA00022490"/>
    </source>
</evidence>
<evidence type="ECO:0000313" key="6">
    <source>
        <dbReference type="EMBL" id="VDP91243.1"/>
    </source>
</evidence>
<evidence type="ECO:0000313" key="8">
    <source>
        <dbReference type="WBParaSite" id="ECPE_0001401101-mRNA-1"/>
    </source>
</evidence>
<dbReference type="GO" id="GO:0005881">
    <property type="term" value="C:cytoplasmic microtubule"/>
    <property type="evidence" value="ECO:0007669"/>
    <property type="project" value="TreeGrafter"/>
</dbReference>
<keyword evidence="2" id="KW-0963">Cytoplasm</keyword>
<comment type="subcellular location">
    <subcellularLocation>
        <location evidence="1">Cytoplasm</location>
        <location evidence="1">Cytoskeleton</location>
        <location evidence="1">Microtubule organizing center</location>
        <location evidence="1">Centrosome</location>
    </subcellularLocation>
</comment>
<dbReference type="Proteomes" id="UP000272942">
    <property type="component" value="Unassembled WGS sequence"/>
</dbReference>
<keyword evidence="7" id="KW-1185">Reference proteome</keyword>
<dbReference type="Pfam" id="PF15239">
    <property type="entry name" value="CFAP96-like"/>
    <property type="match status" value="1"/>
</dbReference>
<dbReference type="EMBL" id="UZAN01056399">
    <property type="protein sequence ID" value="VDP91243.1"/>
    <property type="molecule type" value="Genomic_DNA"/>
</dbReference>
<dbReference type="OrthoDB" id="283553at2759"/>
<sequence>MTQKTDLQRLGIFKELSYHTIGDPYVPFATTIKTNTSSNKGLAPMYLAGGYSKTKAANSDGYFHPFESAFIGDGGMTYADLQRQERKANKAKMIGGRDWIPASGHKNRSGVGSTIGNFQEVHTAMDPTTKVPQKVPVLKNFYTNPGKKGTGYGYPDVCMNPFPAWQAGDTGLGAARRIFEQARAEHATKLKGRAEFVSTCRSLDAFENNPWASGDPLAPGGPSNLKFGIAAFPKSMIIGPTFIPSSPAKHDGGMKAGTINRFPEYTNEPYVDPHHIGRRDKTKYVGGEWIPNRCTAVVVPQPSIVNKNTMLRINPRTRKTRQRVWDLC</sequence>
<dbReference type="GO" id="GO:0005813">
    <property type="term" value="C:centrosome"/>
    <property type="evidence" value="ECO:0007669"/>
    <property type="project" value="UniProtKB-SubCell"/>
</dbReference>
<dbReference type="WBParaSite" id="ECPE_0001401101-mRNA-1">
    <property type="protein sequence ID" value="ECPE_0001401101-mRNA-1"/>
    <property type="gene ID" value="ECPE_0001401101"/>
</dbReference>
<gene>
    <name evidence="6" type="ORF">ECPE_LOCUS13971</name>
</gene>
<comment type="similarity">
    <text evidence="4">Belongs to the CFAP96 family.</text>
</comment>
<evidence type="ECO:0000313" key="7">
    <source>
        <dbReference type="Proteomes" id="UP000272942"/>
    </source>
</evidence>
<evidence type="ECO:0000256" key="5">
    <source>
        <dbReference type="ARBA" id="ARBA00035693"/>
    </source>
</evidence>
<keyword evidence="3" id="KW-0206">Cytoskeleton</keyword>
<reference evidence="8" key="1">
    <citation type="submission" date="2016-06" db="UniProtKB">
        <authorList>
            <consortium name="WormBaseParasite"/>
        </authorList>
    </citation>
    <scope>IDENTIFICATION</scope>
</reference>
<evidence type="ECO:0000256" key="3">
    <source>
        <dbReference type="ARBA" id="ARBA00023212"/>
    </source>
</evidence>
<protein>
    <recommendedName>
        <fullName evidence="5">Cilia-and flagella-associated protein 96</fullName>
    </recommendedName>
</protein>
<evidence type="ECO:0000256" key="4">
    <source>
        <dbReference type="ARBA" id="ARBA00035656"/>
    </source>
</evidence>
<organism evidence="8">
    <name type="scientific">Echinostoma caproni</name>
    <dbReference type="NCBI Taxonomy" id="27848"/>
    <lineage>
        <taxon>Eukaryota</taxon>
        <taxon>Metazoa</taxon>
        <taxon>Spiralia</taxon>
        <taxon>Lophotrochozoa</taxon>
        <taxon>Platyhelminthes</taxon>
        <taxon>Trematoda</taxon>
        <taxon>Digenea</taxon>
        <taxon>Plagiorchiida</taxon>
        <taxon>Echinostomata</taxon>
        <taxon>Echinostomatoidea</taxon>
        <taxon>Echinostomatidae</taxon>
        <taxon>Echinostoma</taxon>
    </lineage>
</organism>
<reference evidence="6 7" key="2">
    <citation type="submission" date="2018-11" db="EMBL/GenBank/DDBJ databases">
        <authorList>
            <consortium name="Pathogen Informatics"/>
        </authorList>
    </citation>
    <scope>NUCLEOTIDE SEQUENCE [LARGE SCALE GENOMIC DNA]</scope>
    <source>
        <strain evidence="6 7">Egypt</strain>
    </source>
</reference>
<name>A0A183B436_9TREM</name>
<proteinExistence type="inferred from homology"/>
<evidence type="ECO:0000256" key="1">
    <source>
        <dbReference type="ARBA" id="ARBA00004300"/>
    </source>
</evidence>
<dbReference type="InterPro" id="IPR029358">
    <property type="entry name" value="CFAP96"/>
</dbReference>
<dbReference type="PANTHER" id="PTHR31144:SF1">
    <property type="entry name" value="UPF0602 PROTEIN C4ORF47"/>
    <property type="match status" value="1"/>
</dbReference>
<accession>A0A183B436</accession>
<dbReference type="AlphaFoldDB" id="A0A183B436"/>
<dbReference type="PANTHER" id="PTHR31144">
    <property type="entry name" value="UPF0602 PROTEIN C4ORF47"/>
    <property type="match status" value="1"/>
</dbReference>